<sequence length="76" mass="8697">MIDTKTTPQFIIELVRRCWDAEPSNRPTAQGLKKLFDELLKPNISDFSCKFQNQLETMANNFQDIESSEESSEGIA</sequence>
<reference evidence="1 2" key="1">
    <citation type="submission" date="2021-06" db="EMBL/GenBank/DDBJ databases">
        <authorList>
            <person name="Kallberg Y."/>
            <person name="Tangrot J."/>
            <person name="Rosling A."/>
        </authorList>
    </citation>
    <scope>NUCLEOTIDE SEQUENCE [LARGE SCALE GENOMIC DNA]</scope>
    <source>
        <strain evidence="1 2">120-4 pot B 10/14</strain>
    </source>
</reference>
<dbReference type="Gene3D" id="1.10.510.10">
    <property type="entry name" value="Transferase(Phosphotransferase) domain 1"/>
    <property type="match status" value="1"/>
</dbReference>
<keyword evidence="2" id="KW-1185">Reference proteome</keyword>
<organism evidence="1 2">
    <name type="scientific">Gigaspora margarita</name>
    <dbReference type="NCBI Taxonomy" id="4874"/>
    <lineage>
        <taxon>Eukaryota</taxon>
        <taxon>Fungi</taxon>
        <taxon>Fungi incertae sedis</taxon>
        <taxon>Mucoromycota</taxon>
        <taxon>Glomeromycotina</taxon>
        <taxon>Glomeromycetes</taxon>
        <taxon>Diversisporales</taxon>
        <taxon>Gigasporaceae</taxon>
        <taxon>Gigaspora</taxon>
    </lineage>
</organism>
<proteinExistence type="predicted"/>
<evidence type="ECO:0000313" key="1">
    <source>
        <dbReference type="EMBL" id="CAG8566871.1"/>
    </source>
</evidence>
<dbReference type="SUPFAM" id="SSF56112">
    <property type="entry name" value="Protein kinase-like (PK-like)"/>
    <property type="match status" value="1"/>
</dbReference>
<comment type="caution">
    <text evidence="1">The sequence shown here is derived from an EMBL/GenBank/DDBJ whole genome shotgun (WGS) entry which is preliminary data.</text>
</comment>
<dbReference type="InterPro" id="IPR011009">
    <property type="entry name" value="Kinase-like_dom_sf"/>
</dbReference>
<protein>
    <submittedName>
        <fullName evidence="1">35888_t:CDS:1</fullName>
    </submittedName>
</protein>
<accession>A0ABN7UD57</accession>
<gene>
    <name evidence="1" type="ORF">GMARGA_LOCUS5291</name>
</gene>
<dbReference type="EMBL" id="CAJVQB010002223">
    <property type="protein sequence ID" value="CAG8566871.1"/>
    <property type="molecule type" value="Genomic_DNA"/>
</dbReference>
<evidence type="ECO:0000313" key="2">
    <source>
        <dbReference type="Proteomes" id="UP000789901"/>
    </source>
</evidence>
<dbReference type="Proteomes" id="UP000789901">
    <property type="component" value="Unassembled WGS sequence"/>
</dbReference>
<name>A0ABN7UD57_GIGMA</name>